<evidence type="ECO:0000313" key="8">
    <source>
        <dbReference type="EMBL" id="GHE99662.1"/>
    </source>
</evidence>
<feature type="transmembrane region" description="Helical" evidence="7">
    <location>
        <begin position="421"/>
        <end position="440"/>
    </location>
</feature>
<dbReference type="InterPro" id="IPR052031">
    <property type="entry name" value="Membrane_Transporter-Flippase"/>
</dbReference>
<feature type="transmembrane region" description="Helical" evidence="7">
    <location>
        <begin position="101"/>
        <end position="123"/>
    </location>
</feature>
<feature type="transmembrane region" description="Helical" evidence="7">
    <location>
        <begin position="324"/>
        <end position="346"/>
    </location>
</feature>
<evidence type="ECO:0000256" key="2">
    <source>
        <dbReference type="ARBA" id="ARBA00022448"/>
    </source>
</evidence>
<keyword evidence="2" id="KW-0813">Transport</keyword>
<feature type="transmembrane region" description="Helical" evidence="7">
    <location>
        <begin position="276"/>
        <end position="304"/>
    </location>
</feature>
<dbReference type="InterPro" id="IPR048279">
    <property type="entry name" value="MdtK-like"/>
</dbReference>
<comment type="subcellular location">
    <subcellularLocation>
        <location evidence="1">Cell inner membrane</location>
        <topology evidence="1">Multi-pass membrane protein</topology>
    </subcellularLocation>
</comment>
<evidence type="ECO:0000256" key="3">
    <source>
        <dbReference type="ARBA" id="ARBA00022475"/>
    </source>
</evidence>
<keyword evidence="9" id="KW-1185">Reference proteome</keyword>
<keyword evidence="5 7" id="KW-1133">Transmembrane helix</keyword>
<dbReference type="Pfam" id="PF01554">
    <property type="entry name" value="MatE"/>
    <property type="match status" value="2"/>
</dbReference>
<evidence type="ECO:0000313" key="9">
    <source>
        <dbReference type="Proteomes" id="UP000609802"/>
    </source>
</evidence>
<keyword evidence="4 7" id="KW-0812">Transmembrane</keyword>
<comment type="caution">
    <text evidence="8">The sequence shown here is derived from an EMBL/GenBank/DDBJ whole genome shotgun (WGS) entry which is preliminary data.</text>
</comment>
<feature type="transmembrane region" description="Helical" evidence="7">
    <location>
        <begin position="176"/>
        <end position="195"/>
    </location>
</feature>
<dbReference type="PANTHER" id="PTHR43549:SF3">
    <property type="entry name" value="MULTIDRUG RESISTANCE PROTEIN YPNP-RELATED"/>
    <property type="match status" value="1"/>
</dbReference>
<dbReference type="EMBL" id="BNCH01000004">
    <property type="protein sequence ID" value="GHE99662.1"/>
    <property type="molecule type" value="Genomic_DNA"/>
</dbReference>
<keyword evidence="6 7" id="KW-0472">Membrane</keyword>
<proteinExistence type="predicted"/>
<dbReference type="NCBIfam" id="TIGR00797">
    <property type="entry name" value="matE"/>
    <property type="match status" value="1"/>
</dbReference>
<dbReference type="Proteomes" id="UP000609802">
    <property type="component" value="Unassembled WGS sequence"/>
</dbReference>
<dbReference type="PIRSF" id="PIRSF006603">
    <property type="entry name" value="DinF"/>
    <property type="match status" value="1"/>
</dbReference>
<feature type="transmembrane region" description="Helical" evidence="7">
    <location>
        <begin position="143"/>
        <end position="164"/>
    </location>
</feature>
<dbReference type="RefSeq" id="WP_191286438.1">
    <property type="nucleotide sequence ID" value="NZ_BNCH01000004.1"/>
</dbReference>
<protein>
    <submittedName>
        <fullName evidence="8">MATE family efflux transporter</fullName>
    </submittedName>
</protein>
<reference evidence="9" key="1">
    <citation type="journal article" date="2019" name="Int. J. Syst. Evol. Microbiol.">
        <title>The Global Catalogue of Microorganisms (GCM) 10K type strain sequencing project: providing services to taxonomists for standard genome sequencing and annotation.</title>
        <authorList>
            <consortium name="The Broad Institute Genomics Platform"/>
            <consortium name="The Broad Institute Genome Sequencing Center for Infectious Disease"/>
            <person name="Wu L."/>
            <person name="Ma J."/>
        </authorList>
    </citation>
    <scope>NUCLEOTIDE SEQUENCE [LARGE SCALE GENOMIC DNA]</scope>
    <source>
        <strain evidence="9">KCTC 42443</strain>
    </source>
</reference>
<organism evidence="8 9">
    <name type="scientific">Aliiroseovarius zhejiangensis</name>
    <dbReference type="NCBI Taxonomy" id="1632025"/>
    <lineage>
        <taxon>Bacteria</taxon>
        <taxon>Pseudomonadati</taxon>
        <taxon>Pseudomonadota</taxon>
        <taxon>Alphaproteobacteria</taxon>
        <taxon>Rhodobacterales</taxon>
        <taxon>Paracoccaceae</taxon>
        <taxon>Aliiroseovarius</taxon>
    </lineage>
</organism>
<name>A0ABQ3J0L8_9RHOB</name>
<evidence type="ECO:0000256" key="7">
    <source>
        <dbReference type="SAM" id="Phobius"/>
    </source>
</evidence>
<evidence type="ECO:0000256" key="5">
    <source>
        <dbReference type="ARBA" id="ARBA00022989"/>
    </source>
</evidence>
<keyword evidence="3" id="KW-1003">Cell membrane</keyword>
<sequence length="472" mass="49994">MAQPQTASDAQAKFLSGSLLRHITVMSLTASVGLMAIFLVDLVDMIFISWLGRDELAAAVGYAGAILFFTTSFGIGMSIAAGALVARALGQGDRQTAKRRAATALLYGVVIGSAFAALVWWFVPELAALLGASGDTLTLATGYLRIILPSLPILIVGMVGGAILRAHGDARRAMMATIWGGLVNAVLDPILIFGLDLELTGAALASVCARMTIAVMSIYPVLRHHGGLDRPRSVDFKVDFTAIMTIALPAILTQFATPVGQAYVTRAMAKFGEDAVAGMAIVGRLVPVSFAVIFALSGAIGPIVGQNFGAGRLDRVRRTIRDGLVFTLCVSVAVSAILFVLRAPIADLFNAEGLARDLVYLFCGPLALAWFFNGVIFVTNASFNNLGHPFYSTWVNWGRQTLGTIPLVMLGAAYWGAPGVLIGQAVGGLIFAAIALLLSAHVLRMAERGECEADAHPYQRQTRQISLFGLRR</sequence>
<dbReference type="PANTHER" id="PTHR43549">
    <property type="entry name" value="MULTIDRUG RESISTANCE PROTEIN YPNP-RELATED"/>
    <property type="match status" value="1"/>
</dbReference>
<evidence type="ECO:0000256" key="1">
    <source>
        <dbReference type="ARBA" id="ARBA00004429"/>
    </source>
</evidence>
<feature type="transmembrane region" description="Helical" evidence="7">
    <location>
        <begin position="358"/>
        <end position="382"/>
    </location>
</feature>
<feature type="transmembrane region" description="Helical" evidence="7">
    <location>
        <begin position="62"/>
        <end position="89"/>
    </location>
</feature>
<accession>A0ABQ3J0L8</accession>
<feature type="transmembrane region" description="Helical" evidence="7">
    <location>
        <begin position="23"/>
        <end position="50"/>
    </location>
</feature>
<evidence type="ECO:0000256" key="4">
    <source>
        <dbReference type="ARBA" id="ARBA00022692"/>
    </source>
</evidence>
<feature type="transmembrane region" description="Helical" evidence="7">
    <location>
        <begin position="234"/>
        <end position="256"/>
    </location>
</feature>
<evidence type="ECO:0000256" key="6">
    <source>
        <dbReference type="ARBA" id="ARBA00023136"/>
    </source>
</evidence>
<gene>
    <name evidence="8" type="ORF">GCM10016455_20590</name>
</gene>
<feature type="transmembrane region" description="Helical" evidence="7">
    <location>
        <begin position="201"/>
        <end position="222"/>
    </location>
</feature>
<feature type="transmembrane region" description="Helical" evidence="7">
    <location>
        <begin position="394"/>
        <end position="415"/>
    </location>
</feature>
<dbReference type="InterPro" id="IPR002528">
    <property type="entry name" value="MATE_fam"/>
</dbReference>